<organism evidence="1">
    <name type="scientific">Staphylococcus pseudintermedius</name>
    <dbReference type="NCBI Taxonomy" id="283734"/>
    <lineage>
        <taxon>Bacteria</taxon>
        <taxon>Bacillati</taxon>
        <taxon>Bacillota</taxon>
        <taxon>Bacilli</taxon>
        <taxon>Bacillales</taxon>
        <taxon>Staphylococcaceae</taxon>
        <taxon>Staphylococcus</taxon>
        <taxon>Staphylococcus intermedius group</taxon>
    </lineage>
</organism>
<accession>A0A0N9NPX5</accession>
<reference evidence="1" key="1">
    <citation type="submission" date="2015-08" db="EMBL/GenBank/DDBJ databases">
        <title>Complete Plasmid Sequence of Staphylococcus pseudintermedius HK547/11 pKM01.</title>
        <authorList>
            <person name="Calcutt M.J."/>
            <person name="Foecking M.F."/>
            <person name="Hsieh H.-Y."/>
            <person name="Stewart G.C."/>
            <person name="Pintaric S."/>
            <person name="Martinec B.S."/>
            <person name="Matanovic K."/>
        </authorList>
    </citation>
    <scope>NUCLEOTIDE SEQUENCE</scope>
    <source>
        <strain evidence="1">HR547/11</strain>
        <plasmid evidence="1">pKM01</plasmid>
    </source>
</reference>
<sequence length="152" mass="17972">MNKKLRVKAFKINAMTANLIDVFEIIYTESAKSQVFKYDIENNQLFQYQTKRAYYKKIFTDLMDNGVDSLEHLKMIVVNFDEKEVKDKSLILKSIELPEDVFEKVNEYIKQKKIIGQTFILQALERIIIQNDLDVNYLKILVDKIEKVNNNV</sequence>
<proteinExistence type="predicted"/>
<geneLocation type="plasmid" evidence="1">
    <name>pKM01</name>
</geneLocation>
<dbReference type="EMBL" id="KT373969">
    <property type="protein sequence ID" value="ALG87931.1"/>
    <property type="molecule type" value="Genomic_DNA"/>
</dbReference>
<gene>
    <name evidence="1" type="ORF">SP547_pKM00160</name>
</gene>
<dbReference type="AlphaFoldDB" id="A0A0N9NPX5"/>
<dbReference type="RefSeq" id="WP_140223243.1">
    <property type="nucleotide sequence ID" value="NZ_CALYDN020000019.1"/>
</dbReference>
<protein>
    <submittedName>
        <fullName evidence="1">Uncharacterized protein</fullName>
    </submittedName>
</protein>
<keyword evidence="1" id="KW-0614">Plasmid</keyword>
<name>A0A0N9NPX5_STAPS</name>
<evidence type="ECO:0000313" key="1">
    <source>
        <dbReference type="EMBL" id="ALG87931.1"/>
    </source>
</evidence>